<dbReference type="InterPro" id="IPR001207">
    <property type="entry name" value="Transposase_mutator"/>
</dbReference>
<organism evidence="7">
    <name type="scientific">Candidatus Kentrum sp. LPFa</name>
    <dbReference type="NCBI Taxonomy" id="2126335"/>
    <lineage>
        <taxon>Bacteria</taxon>
        <taxon>Pseudomonadati</taxon>
        <taxon>Pseudomonadota</taxon>
        <taxon>Gammaproteobacteria</taxon>
        <taxon>Candidatus Kentrum</taxon>
    </lineage>
</organism>
<evidence type="ECO:0000256" key="1">
    <source>
        <dbReference type="ARBA" id="ARBA00002190"/>
    </source>
</evidence>
<dbReference type="PANTHER" id="PTHR33217">
    <property type="entry name" value="TRANSPOSASE FOR INSERTION SEQUENCE ELEMENT IS1081"/>
    <property type="match status" value="1"/>
</dbReference>
<dbReference type="PANTHER" id="PTHR33217:SF9">
    <property type="entry name" value="MUTATOR FAMILY TRANSPOSASE"/>
    <property type="match status" value="1"/>
</dbReference>
<evidence type="ECO:0000256" key="6">
    <source>
        <dbReference type="RuleBase" id="RU365089"/>
    </source>
</evidence>
<reference evidence="7" key="1">
    <citation type="submission" date="2019-02" db="EMBL/GenBank/DDBJ databases">
        <authorList>
            <person name="Gruber-Vodicka R. H."/>
            <person name="Seah K. B. B."/>
        </authorList>
    </citation>
    <scope>NUCLEOTIDE SEQUENCE</scope>
    <source>
        <strain evidence="7">BECK_S313</strain>
    </source>
</reference>
<keyword evidence="5 6" id="KW-0233">DNA recombination</keyword>
<evidence type="ECO:0000256" key="3">
    <source>
        <dbReference type="ARBA" id="ARBA00022578"/>
    </source>
</evidence>
<evidence type="ECO:0000256" key="4">
    <source>
        <dbReference type="ARBA" id="ARBA00023125"/>
    </source>
</evidence>
<name>A0A450WYS4_9GAMM</name>
<sequence>MSKHVTLNNKNHEVESPKSILEAILKEGAQKLLQQAIENEVKEYLQMNKGLRLSNNQLMVTRNGHQPEREIQTGLGPINVKRPRVRDRREGNRFTSAILPPYVRRTPSVEGVIPALYLKGISTNDFTEAFESLLGENAQGLSAANIVRLKKVWEDEYKDWQKQDLSEKRYVYVWADGIYFNIRLDKDRPCLLVLIGALEDGKKELIAIHDGHRESKLSWMEVITDLKRRGLKYDPSLAVGDGALGFWSAQEKEWSSTRQQRCWVHKTANILDKMPKSVQAHAKTKIHEIYLAEGKKQALKAFKTFVSLYGAKYSKACDCLMKDKDVLLTFYDLPTQHWLHIRTTNPTESTFATIRHRTRQTKGCGSRITTLTMVFKLAKSAEKGWQRLNAYKIISKVILGTKFIDGEEAAIKENIA</sequence>
<protein>
    <recommendedName>
        <fullName evidence="6">Mutator family transposase</fullName>
    </recommendedName>
</protein>
<evidence type="ECO:0000313" key="7">
    <source>
        <dbReference type="EMBL" id="VFK22180.1"/>
    </source>
</evidence>
<accession>A0A450WYS4</accession>
<comment type="similarity">
    <text evidence="2 6">Belongs to the transposase mutator family.</text>
</comment>
<dbReference type="GO" id="GO:0006313">
    <property type="term" value="P:DNA transposition"/>
    <property type="evidence" value="ECO:0007669"/>
    <property type="project" value="UniProtKB-UniRule"/>
</dbReference>
<proteinExistence type="inferred from homology"/>
<keyword evidence="6" id="KW-0814">Transposable element</keyword>
<gene>
    <name evidence="7" type="ORF">BECKLPF1236B_GA0070989_12963</name>
</gene>
<dbReference type="EMBL" id="CAADFK010000296">
    <property type="protein sequence ID" value="VFK22180.1"/>
    <property type="molecule type" value="Genomic_DNA"/>
</dbReference>
<keyword evidence="4 6" id="KW-0238">DNA-binding</keyword>
<dbReference type="NCBIfam" id="NF033543">
    <property type="entry name" value="transpos_IS256"/>
    <property type="match status" value="1"/>
</dbReference>
<keyword evidence="3 6" id="KW-0815">Transposition</keyword>
<dbReference type="Pfam" id="PF00872">
    <property type="entry name" value="Transposase_mut"/>
    <property type="match status" value="1"/>
</dbReference>
<dbReference type="GO" id="GO:0003677">
    <property type="term" value="F:DNA binding"/>
    <property type="evidence" value="ECO:0007669"/>
    <property type="project" value="UniProtKB-UniRule"/>
</dbReference>
<evidence type="ECO:0000256" key="5">
    <source>
        <dbReference type="ARBA" id="ARBA00023172"/>
    </source>
</evidence>
<comment type="function">
    <text evidence="1 6">Required for the transposition of the insertion element.</text>
</comment>
<dbReference type="AlphaFoldDB" id="A0A450WYS4"/>
<dbReference type="GO" id="GO:0004803">
    <property type="term" value="F:transposase activity"/>
    <property type="evidence" value="ECO:0007669"/>
    <property type="project" value="UniProtKB-UniRule"/>
</dbReference>
<evidence type="ECO:0000256" key="2">
    <source>
        <dbReference type="ARBA" id="ARBA00010961"/>
    </source>
</evidence>